<evidence type="ECO:0000259" key="19">
    <source>
        <dbReference type="PROSITE" id="PS51554"/>
    </source>
</evidence>
<comment type="subunit">
    <text evidence="17">Homodimer.</text>
</comment>
<feature type="active site" description="S-acetylcysteine intermediate" evidence="14">
    <location>
        <position position="402"/>
    </location>
</feature>
<evidence type="ECO:0000256" key="12">
    <source>
        <dbReference type="ARBA" id="ARBA00031063"/>
    </source>
</evidence>
<keyword evidence="11 17" id="KW-0012">Acyltransferase</keyword>
<dbReference type="GO" id="GO:0008861">
    <property type="term" value="F:formate C-acetyltransferase activity"/>
    <property type="evidence" value="ECO:0007669"/>
    <property type="project" value="UniProtKB-UniRule"/>
</dbReference>
<evidence type="ECO:0000256" key="4">
    <source>
        <dbReference type="ARBA" id="ARBA00013214"/>
    </source>
</evidence>
<dbReference type="PROSITE" id="PS51554">
    <property type="entry name" value="PFL"/>
    <property type="match status" value="1"/>
</dbReference>
<dbReference type="Proteomes" id="UP000295063">
    <property type="component" value="Unassembled WGS sequence"/>
</dbReference>
<feature type="domain" description="Glycine radical" evidence="18">
    <location>
        <begin position="615"/>
        <end position="738"/>
    </location>
</feature>
<evidence type="ECO:0000256" key="16">
    <source>
        <dbReference type="PROSITE-ProRule" id="PRU00493"/>
    </source>
</evidence>
<feature type="active site" description="Cysteine radical intermediate" evidence="14">
    <location>
        <position position="403"/>
    </location>
</feature>
<comment type="catalytic activity">
    <reaction evidence="13 17">
        <text>formate + acetyl-CoA = pyruvate + CoA</text>
        <dbReference type="Rhea" id="RHEA:11844"/>
        <dbReference type="ChEBI" id="CHEBI:15361"/>
        <dbReference type="ChEBI" id="CHEBI:15740"/>
        <dbReference type="ChEBI" id="CHEBI:57287"/>
        <dbReference type="ChEBI" id="CHEBI:57288"/>
        <dbReference type="EC" id="2.3.1.54"/>
    </reaction>
</comment>
<dbReference type="OrthoDB" id="9803969at2"/>
<dbReference type="NCBIfam" id="TIGR01255">
    <property type="entry name" value="pyr_form_ly_1"/>
    <property type="match status" value="1"/>
</dbReference>
<keyword evidence="7 17" id="KW-0313">Glucose metabolism</keyword>
<dbReference type="GO" id="GO:0005829">
    <property type="term" value="C:cytosol"/>
    <property type="evidence" value="ECO:0007669"/>
    <property type="project" value="TreeGrafter"/>
</dbReference>
<comment type="pathway">
    <text evidence="2 17">Fermentation; pyruvate fermentation; formate from pyruvate: step 1/1.</text>
</comment>
<keyword evidence="9 15" id="KW-0556">Organic radical</keyword>
<dbReference type="AlphaFoldDB" id="A0A4R1PUN7"/>
<dbReference type="GO" id="GO:0006006">
    <property type="term" value="P:glucose metabolic process"/>
    <property type="evidence" value="ECO:0007669"/>
    <property type="project" value="UniProtKB-UniRule"/>
</dbReference>
<comment type="caution">
    <text evidence="20">The sequence shown here is derived from an EMBL/GenBank/DDBJ whole genome shotgun (WGS) entry which is preliminary data.</text>
</comment>
<dbReference type="RefSeq" id="WP_132082884.1">
    <property type="nucleotide sequence ID" value="NZ_SLUI01000015.1"/>
</dbReference>
<dbReference type="UniPathway" id="UPA00920">
    <property type="reaction ID" value="UER00891"/>
</dbReference>
<proteinExistence type="inferred from homology"/>
<dbReference type="PANTHER" id="PTHR30191:SF0">
    <property type="entry name" value="FORMATE ACETYLTRANSFERASE 1"/>
    <property type="match status" value="1"/>
</dbReference>
<dbReference type="CDD" id="cd01678">
    <property type="entry name" value="PFL1"/>
    <property type="match status" value="1"/>
</dbReference>
<dbReference type="EC" id="2.3.1.54" evidence="4 17"/>
<dbReference type="InterPro" id="IPR019777">
    <property type="entry name" value="Form_AcTrfase_GR_CS"/>
</dbReference>
<comment type="subcellular location">
    <subcellularLocation>
        <location evidence="1 17">Cytoplasm</location>
    </subcellularLocation>
</comment>
<feature type="domain" description="PFL" evidence="19">
    <location>
        <begin position="1"/>
        <end position="608"/>
    </location>
</feature>
<dbReference type="EMBL" id="SLUI01000015">
    <property type="protein sequence ID" value="TCL34474.1"/>
    <property type="molecule type" value="Genomic_DNA"/>
</dbReference>
<organism evidence="20 21">
    <name type="scientific">Anaerospora hongkongensis</name>
    <dbReference type="NCBI Taxonomy" id="244830"/>
    <lineage>
        <taxon>Bacteria</taxon>
        <taxon>Bacillati</taxon>
        <taxon>Bacillota</taxon>
        <taxon>Negativicutes</taxon>
        <taxon>Selenomonadales</taxon>
        <taxon>Sporomusaceae</taxon>
        <taxon>Anaerospora</taxon>
    </lineage>
</organism>
<dbReference type="InterPro" id="IPR005949">
    <property type="entry name" value="Form_AcTrfase"/>
</dbReference>
<evidence type="ECO:0000256" key="2">
    <source>
        <dbReference type="ARBA" id="ARBA00004809"/>
    </source>
</evidence>
<dbReference type="InterPro" id="IPR004184">
    <property type="entry name" value="PFL_dom"/>
</dbReference>
<keyword evidence="10 17" id="KW-0119">Carbohydrate metabolism</keyword>
<evidence type="ECO:0000256" key="1">
    <source>
        <dbReference type="ARBA" id="ARBA00004496"/>
    </source>
</evidence>
<evidence type="ECO:0000256" key="5">
    <source>
        <dbReference type="ARBA" id="ARBA00013897"/>
    </source>
</evidence>
<evidence type="ECO:0000256" key="11">
    <source>
        <dbReference type="ARBA" id="ARBA00023315"/>
    </source>
</evidence>
<reference evidence="20 21" key="1">
    <citation type="submission" date="2019-03" db="EMBL/GenBank/DDBJ databases">
        <title>Genomic Encyclopedia of Type Strains, Phase IV (KMG-IV): sequencing the most valuable type-strain genomes for metagenomic binning, comparative biology and taxonomic classification.</title>
        <authorList>
            <person name="Goeker M."/>
        </authorList>
    </citation>
    <scope>NUCLEOTIDE SEQUENCE [LARGE SCALE GENOMIC DNA]</scope>
    <source>
        <strain evidence="20 21">DSM 15969</strain>
    </source>
</reference>
<evidence type="ECO:0000256" key="17">
    <source>
        <dbReference type="RuleBase" id="RU368075"/>
    </source>
</evidence>
<dbReference type="PROSITE" id="PS51149">
    <property type="entry name" value="GLY_RADICAL_2"/>
    <property type="match status" value="1"/>
</dbReference>
<evidence type="ECO:0000256" key="6">
    <source>
        <dbReference type="ARBA" id="ARBA00022490"/>
    </source>
</evidence>
<dbReference type="InterPro" id="IPR001150">
    <property type="entry name" value="Gly_radical"/>
</dbReference>
<dbReference type="InterPro" id="IPR050244">
    <property type="entry name" value="Auton_GlycylRad_Cofactor"/>
</dbReference>
<comment type="similarity">
    <text evidence="3 17">Belongs to the glycyl radical enzyme (GRE) family. PFL subfamily.</text>
</comment>
<evidence type="ECO:0000256" key="3">
    <source>
        <dbReference type="ARBA" id="ARBA00008375"/>
    </source>
</evidence>
<protein>
    <recommendedName>
        <fullName evidence="5 17">Formate acetyltransferase</fullName>
        <ecNumber evidence="4 17">2.3.1.54</ecNumber>
    </recommendedName>
    <alternativeName>
        <fullName evidence="12 17">Pyruvate formate-lyase</fullName>
    </alternativeName>
</protein>
<evidence type="ECO:0000256" key="8">
    <source>
        <dbReference type="ARBA" id="ARBA00022679"/>
    </source>
</evidence>
<evidence type="ECO:0000313" key="20">
    <source>
        <dbReference type="EMBL" id="TCL34474.1"/>
    </source>
</evidence>
<sequence>MTFHTGEWAESINVRDFIQRNYNSYTGDASFLVQATPRTSDLWKKCSELLAAERQAGGVLDIDTSRVSTITAHQAGYIDSELEVIVGLQTDAPLKRSVIVNGGIRMAEQACEAYGFKLEPSISNIYHHHRTTHNAAVFHAYTEEMKQARRVGIITGLPDAYGRGRIIGDYRRVALYGIDRLIAAKLDDLKHLGESGVTEEIIRLREEVAQQITALQDMAAMARQYGYDITVPAKNAREAVQWVYFGYLAGLKEQNGAAMSLGRVSTFLDIYIEHDLAAGVINEAEAQELIDQLVIKLRLARHLRTPDYNELFAGDPLWVTEAIGGMGTDGRTLVTRTSFRILNTLYNLGPAPEPNMTILWSPQLPEGFKQFCARVSIDTSAIQYENDEVMRPLYGDDYSIACCVSAMKTGEQMQFFGARANLAKALLYAINGGRDEITGEQVAPVMPLPAGEFLPYDEVRQNYSTVMKWLAGLYVNTLNLIHFMHDKYAYERAQMALHNTEVGRLMALGIAGLSVAADSLSAIQTGKVKVVRDQRGIATGFSVQSDFPCFGNDDDQVDTLAAAICSEFSANIKQHETYRDAETTLSVLTITSNVMYGKKTGATPDGRLKGEAFAPGANPMHGRDKKGALAAFNSITKLPYNDCRDGISYTFSIVPRTLGKSQDGQAANLVALLDGHSLQGGHQVNVNVLDQSVLEDAMAHPEKYPQLTIRVSGYAVNFIKLSPEHQREVISRTFYQAM</sequence>
<evidence type="ECO:0000313" key="21">
    <source>
        <dbReference type="Proteomes" id="UP000295063"/>
    </source>
</evidence>
<keyword evidence="6 17" id="KW-0963">Cytoplasm</keyword>
<accession>A0A4R1PUN7</accession>
<dbReference type="SUPFAM" id="SSF51998">
    <property type="entry name" value="PFL-like glycyl radical enzymes"/>
    <property type="match status" value="1"/>
</dbReference>
<dbReference type="PIRSF" id="PIRSF000379">
    <property type="entry name" value="For_Ac_trans_1"/>
    <property type="match status" value="1"/>
</dbReference>
<evidence type="ECO:0000256" key="14">
    <source>
        <dbReference type="PIRSR" id="PIRSR000379-1"/>
    </source>
</evidence>
<evidence type="ECO:0000256" key="10">
    <source>
        <dbReference type="ARBA" id="ARBA00023277"/>
    </source>
</evidence>
<dbReference type="PANTHER" id="PTHR30191">
    <property type="entry name" value="FORMATE ACETYLTRANSFERASE"/>
    <property type="match status" value="1"/>
</dbReference>
<name>A0A4R1PUN7_9FIRM</name>
<dbReference type="Pfam" id="PF01228">
    <property type="entry name" value="Gly_radical"/>
    <property type="match status" value="1"/>
</dbReference>
<dbReference type="PROSITE" id="PS00850">
    <property type="entry name" value="GLY_RADICAL_1"/>
    <property type="match status" value="1"/>
</dbReference>
<keyword evidence="8 17" id="KW-0808">Transferase</keyword>
<evidence type="ECO:0000256" key="9">
    <source>
        <dbReference type="ARBA" id="ARBA00022818"/>
    </source>
</evidence>
<evidence type="ECO:0000256" key="15">
    <source>
        <dbReference type="PIRSR" id="PIRSR000379-2"/>
    </source>
</evidence>
<evidence type="ECO:0000259" key="18">
    <source>
        <dbReference type="PROSITE" id="PS51149"/>
    </source>
</evidence>
<dbReference type="Pfam" id="PF02901">
    <property type="entry name" value="PFL-like"/>
    <property type="match status" value="1"/>
</dbReference>
<feature type="modified residue" description="Glycine radical" evidence="15 16">
    <location>
        <position position="713"/>
    </location>
</feature>
<gene>
    <name evidence="20" type="ORF">EV210_11560</name>
</gene>
<evidence type="ECO:0000256" key="13">
    <source>
        <dbReference type="ARBA" id="ARBA00049029"/>
    </source>
</evidence>
<evidence type="ECO:0000256" key="7">
    <source>
        <dbReference type="ARBA" id="ARBA00022526"/>
    </source>
</evidence>
<keyword evidence="21" id="KW-1185">Reference proteome</keyword>
<dbReference type="Gene3D" id="3.20.70.20">
    <property type="match status" value="1"/>
</dbReference>